<dbReference type="EMBL" id="QKKF02032577">
    <property type="protein sequence ID" value="RZF34109.1"/>
    <property type="molecule type" value="Genomic_DNA"/>
</dbReference>
<protein>
    <submittedName>
        <fullName evidence="2">Uncharacterized protein</fullName>
    </submittedName>
</protein>
<feature type="compositionally biased region" description="Polar residues" evidence="1">
    <location>
        <begin position="66"/>
        <end position="77"/>
    </location>
</feature>
<dbReference type="AlphaFoldDB" id="A0A482WKS3"/>
<reference evidence="2 3" key="1">
    <citation type="journal article" date="2017" name="Gigascience">
        <title>Genome sequence of the small brown planthopper, Laodelphax striatellus.</title>
        <authorList>
            <person name="Zhu J."/>
            <person name="Jiang F."/>
            <person name="Wang X."/>
            <person name="Yang P."/>
            <person name="Bao Y."/>
            <person name="Zhao W."/>
            <person name="Wang W."/>
            <person name="Lu H."/>
            <person name="Wang Q."/>
            <person name="Cui N."/>
            <person name="Li J."/>
            <person name="Chen X."/>
            <person name="Luo L."/>
            <person name="Yu J."/>
            <person name="Kang L."/>
            <person name="Cui F."/>
        </authorList>
    </citation>
    <scope>NUCLEOTIDE SEQUENCE [LARGE SCALE GENOMIC DNA]</scope>
    <source>
        <strain evidence="2">Lst14</strain>
    </source>
</reference>
<feature type="region of interest" description="Disordered" evidence="1">
    <location>
        <begin position="1"/>
        <end position="24"/>
    </location>
</feature>
<comment type="caution">
    <text evidence="2">The sequence shown here is derived from an EMBL/GenBank/DDBJ whole genome shotgun (WGS) entry which is preliminary data.</text>
</comment>
<organism evidence="2 3">
    <name type="scientific">Laodelphax striatellus</name>
    <name type="common">Small brown planthopper</name>
    <name type="synonym">Delphax striatella</name>
    <dbReference type="NCBI Taxonomy" id="195883"/>
    <lineage>
        <taxon>Eukaryota</taxon>
        <taxon>Metazoa</taxon>
        <taxon>Ecdysozoa</taxon>
        <taxon>Arthropoda</taxon>
        <taxon>Hexapoda</taxon>
        <taxon>Insecta</taxon>
        <taxon>Pterygota</taxon>
        <taxon>Neoptera</taxon>
        <taxon>Paraneoptera</taxon>
        <taxon>Hemiptera</taxon>
        <taxon>Auchenorrhyncha</taxon>
        <taxon>Fulgoroidea</taxon>
        <taxon>Delphacidae</taxon>
        <taxon>Criomorphinae</taxon>
        <taxon>Laodelphax</taxon>
    </lineage>
</organism>
<feature type="compositionally biased region" description="Basic and acidic residues" evidence="1">
    <location>
        <begin position="12"/>
        <end position="21"/>
    </location>
</feature>
<proteinExistence type="predicted"/>
<dbReference type="SMR" id="A0A482WKS3"/>
<feature type="region of interest" description="Disordered" evidence="1">
    <location>
        <begin position="36"/>
        <end position="77"/>
    </location>
</feature>
<keyword evidence="3" id="KW-1185">Reference proteome</keyword>
<evidence type="ECO:0000313" key="3">
    <source>
        <dbReference type="Proteomes" id="UP000291343"/>
    </source>
</evidence>
<name>A0A482WKS3_LAOST</name>
<evidence type="ECO:0000256" key="1">
    <source>
        <dbReference type="SAM" id="MobiDB-lite"/>
    </source>
</evidence>
<feature type="compositionally biased region" description="Polar residues" evidence="1">
    <location>
        <begin position="1"/>
        <end position="10"/>
    </location>
</feature>
<sequence length="107" mass="11575">MNGLSRSLLSNGKERDPEPKSRSIARVHSLIIHAPAVEKPPLPPSVLRNMLPRKKPKSQPEKGRESTQAAIASSSSGTSLLDNIACQQRVASIHQDLLQDDTPPASH</sequence>
<evidence type="ECO:0000313" key="2">
    <source>
        <dbReference type="EMBL" id="RZF34109.1"/>
    </source>
</evidence>
<dbReference type="Proteomes" id="UP000291343">
    <property type="component" value="Unassembled WGS sequence"/>
</dbReference>
<accession>A0A482WKS3</accession>
<dbReference type="InParanoid" id="A0A482WKS3"/>
<gene>
    <name evidence="2" type="ORF">LSTR_LSTR014097</name>
</gene>